<accession>A0A1J9QS14</accession>
<keyword evidence="3" id="KW-1185">Reference proteome</keyword>
<dbReference type="EMBL" id="MNUE01000051">
    <property type="protein sequence ID" value="OJD31240.1"/>
    <property type="molecule type" value="Genomic_DNA"/>
</dbReference>
<proteinExistence type="predicted"/>
<dbReference type="GeneID" id="31017280"/>
<reference evidence="2 3" key="1">
    <citation type="submission" date="2016-10" db="EMBL/GenBank/DDBJ databases">
        <title>Proteomics and genomics reveal pathogen-plant mechanisms compatible with a hemibiotrophic lifestyle of Diplodia corticola.</title>
        <authorList>
            <person name="Fernandes I."/>
            <person name="De Jonge R."/>
            <person name="Van De Peer Y."/>
            <person name="Devreese B."/>
            <person name="Alves A."/>
            <person name="Esteves A.C."/>
        </authorList>
    </citation>
    <scope>NUCLEOTIDE SEQUENCE [LARGE SCALE GENOMIC DNA]</scope>
    <source>
        <strain evidence="2 3">CBS 112549</strain>
    </source>
</reference>
<evidence type="ECO:0000256" key="1">
    <source>
        <dbReference type="SAM" id="MobiDB-lite"/>
    </source>
</evidence>
<dbReference type="AlphaFoldDB" id="A0A1J9QS14"/>
<organism evidence="2 3">
    <name type="scientific">Diplodia corticola</name>
    <dbReference type="NCBI Taxonomy" id="236234"/>
    <lineage>
        <taxon>Eukaryota</taxon>
        <taxon>Fungi</taxon>
        <taxon>Dikarya</taxon>
        <taxon>Ascomycota</taxon>
        <taxon>Pezizomycotina</taxon>
        <taxon>Dothideomycetes</taxon>
        <taxon>Dothideomycetes incertae sedis</taxon>
        <taxon>Botryosphaeriales</taxon>
        <taxon>Botryosphaeriaceae</taxon>
        <taxon>Diplodia</taxon>
    </lineage>
</organism>
<feature type="region of interest" description="Disordered" evidence="1">
    <location>
        <begin position="76"/>
        <end position="116"/>
    </location>
</feature>
<feature type="region of interest" description="Disordered" evidence="1">
    <location>
        <begin position="1"/>
        <end position="23"/>
    </location>
</feature>
<feature type="compositionally biased region" description="Low complexity" evidence="1">
    <location>
        <begin position="96"/>
        <end position="116"/>
    </location>
</feature>
<evidence type="ECO:0000313" key="3">
    <source>
        <dbReference type="Proteomes" id="UP000183809"/>
    </source>
</evidence>
<sequence>MAPANASSTNSSGSETSTITDDGPKEIILPVWGIIVPPVAQDWINAGFRVTFAPNPATVKTWMVTENGLVQVMFNTGPDTDPRAAEQNPVRTNVDTIQPSTTTRPPQTTASSQSAL</sequence>
<dbReference type="Proteomes" id="UP000183809">
    <property type="component" value="Unassembled WGS sequence"/>
</dbReference>
<gene>
    <name evidence="2" type="ORF">BKCO1_5100094</name>
</gene>
<protein>
    <submittedName>
        <fullName evidence="2">Uncharacterized protein</fullName>
    </submittedName>
</protein>
<comment type="caution">
    <text evidence="2">The sequence shown here is derived from an EMBL/GenBank/DDBJ whole genome shotgun (WGS) entry which is preliminary data.</text>
</comment>
<dbReference type="RefSeq" id="XP_020127500.1">
    <property type="nucleotide sequence ID" value="XM_020277019.1"/>
</dbReference>
<name>A0A1J9QS14_9PEZI</name>
<feature type="compositionally biased region" description="Low complexity" evidence="1">
    <location>
        <begin position="7"/>
        <end position="20"/>
    </location>
</feature>
<dbReference type="OrthoDB" id="3945752at2759"/>
<evidence type="ECO:0000313" key="2">
    <source>
        <dbReference type="EMBL" id="OJD31240.1"/>
    </source>
</evidence>